<evidence type="ECO:0000313" key="2">
    <source>
        <dbReference type="Proteomes" id="UP000184001"/>
    </source>
</evidence>
<gene>
    <name evidence="1" type="ORF">SAMN05660830_02472</name>
</gene>
<dbReference type="RefSeq" id="WP_019999713.1">
    <property type="nucleotide sequence ID" value="NZ_CP192219.1"/>
</dbReference>
<accession>A0A8G2CBW9</accession>
<reference evidence="1 2" key="1">
    <citation type="submission" date="2016-11" db="EMBL/GenBank/DDBJ databases">
        <authorList>
            <person name="Varghese N."/>
            <person name="Submissions S."/>
        </authorList>
    </citation>
    <scope>NUCLEOTIDE SEQUENCE [LARGE SCALE GENOMIC DNA]</scope>
    <source>
        <strain evidence="1 2">DSM 17919</strain>
    </source>
</reference>
<sequence length="207" mass="23068">MQYNVVFKNNSKNNMNFCLFQKNPDLEKYEALSLAWLVKSCAPDANLEMKWEVDYGCSWSRDGALGDVAKYRTWQTKTIDPSNSNVVTLSYNHKVNDFYFGPLRPSSESGKGTLHIVQDGSVPAGLATVGVSMAGIPAIALKAQPNFTYKFTPHPKYWAVFGDFTPGDVIDLEELTNVCEIEFKAGESSMYVELNSDNTWSEPKPLG</sequence>
<dbReference type="AlphaFoldDB" id="A0A8G2CBW9"/>
<protein>
    <submittedName>
        <fullName evidence="1">Uncharacterized protein</fullName>
    </submittedName>
</protein>
<proteinExistence type="predicted"/>
<evidence type="ECO:0000313" key="1">
    <source>
        <dbReference type="EMBL" id="SHJ45870.1"/>
    </source>
</evidence>
<organism evidence="1 2">
    <name type="scientific">Halodesulfovibrio aestuarii</name>
    <dbReference type="NCBI Taxonomy" id="126333"/>
    <lineage>
        <taxon>Bacteria</taxon>
        <taxon>Pseudomonadati</taxon>
        <taxon>Thermodesulfobacteriota</taxon>
        <taxon>Desulfovibrionia</taxon>
        <taxon>Desulfovibrionales</taxon>
        <taxon>Desulfovibrionaceae</taxon>
        <taxon>Halodesulfovibrio</taxon>
    </lineage>
</organism>
<dbReference type="EMBL" id="FQZR01000006">
    <property type="protein sequence ID" value="SHJ45870.1"/>
    <property type="molecule type" value="Genomic_DNA"/>
</dbReference>
<comment type="caution">
    <text evidence="1">The sequence shown here is derived from an EMBL/GenBank/DDBJ whole genome shotgun (WGS) entry which is preliminary data.</text>
</comment>
<name>A0A8G2CBW9_9BACT</name>
<dbReference type="Proteomes" id="UP000184001">
    <property type="component" value="Unassembled WGS sequence"/>
</dbReference>